<accession>A0AAE3IQ53</accession>
<dbReference type="AlphaFoldDB" id="A0AAE3IQ53"/>
<organism evidence="2 3">
    <name type="scientific">Perspicuibacillus lycopersici</name>
    <dbReference type="NCBI Taxonomy" id="1325689"/>
    <lineage>
        <taxon>Bacteria</taxon>
        <taxon>Bacillati</taxon>
        <taxon>Bacillota</taxon>
        <taxon>Bacilli</taxon>
        <taxon>Bacillales</taxon>
        <taxon>Bacillaceae</taxon>
        <taxon>Perspicuibacillus</taxon>
    </lineage>
</organism>
<dbReference type="HAMAP" id="MF_01526">
    <property type="entry name" value="UPF0342"/>
    <property type="match status" value="1"/>
</dbReference>
<gene>
    <name evidence="2" type="ORF">OEV98_02995</name>
</gene>
<keyword evidence="3" id="KW-1185">Reference proteome</keyword>
<sequence length="117" mass="13611">MAVNVQDTALALEKMIRESAEYNQLKEEYARVFEEEATKNLFNNFRNIQLQLQEKQMTGQPISEEEVQEAQKVVAIVQQNPTIVKLMEAEQRMSSLIAEVNKIVMRPLEEMYSTQMN</sequence>
<dbReference type="InterPro" id="IPR010368">
    <property type="entry name" value="Com_YlbF"/>
</dbReference>
<dbReference type="SUPFAM" id="SSF158622">
    <property type="entry name" value="YheA/YmcA-like"/>
    <property type="match status" value="1"/>
</dbReference>
<dbReference type="Proteomes" id="UP001209318">
    <property type="component" value="Unassembled WGS sequence"/>
</dbReference>
<evidence type="ECO:0000256" key="1">
    <source>
        <dbReference type="HAMAP-Rule" id="MF_01526"/>
    </source>
</evidence>
<reference evidence="2" key="1">
    <citation type="submission" date="2022-10" db="EMBL/GenBank/DDBJ databases">
        <title>Description of Fervidibacillus gen. nov. in the family Fervidibacillaceae fam. nov. with two species, Fervidibacillus albus sp. nov., and Fervidibacillus halotolerans sp. nov., isolated from tidal flat sediments.</title>
        <authorList>
            <person name="Kwon K.K."/>
            <person name="Yang S.-H."/>
        </authorList>
    </citation>
    <scope>NUCLEOTIDE SEQUENCE</scope>
    <source>
        <strain evidence="2">JCM 19140</strain>
    </source>
</reference>
<comment type="similarity">
    <text evidence="1">Belongs to the UPF0342 family.</text>
</comment>
<name>A0AAE3IQ53_9BACI</name>
<protein>
    <recommendedName>
        <fullName evidence="1">UPF0342 protein OEV98_02995</fullName>
    </recommendedName>
</protein>
<dbReference type="InterPro" id="IPR023378">
    <property type="entry name" value="YheA/YmcA-like_dom_sf"/>
</dbReference>
<evidence type="ECO:0000313" key="3">
    <source>
        <dbReference type="Proteomes" id="UP001209318"/>
    </source>
</evidence>
<evidence type="ECO:0000313" key="2">
    <source>
        <dbReference type="EMBL" id="MCU9612530.1"/>
    </source>
</evidence>
<proteinExistence type="inferred from homology"/>
<dbReference type="Pfam" id="PF06133">
    <property type="entry name" value="Com_YlbF"/>
    <property type="match status" value="1"/>
</dbReference>
<comment type="caution">
    <text evidence="2">The sequence shown here is derived from an EMBL/GenBank/DDBJ whole genome shotgun (WGS) entry which is preliminary data.</text>
</comment>
<dbReference type="EMBL" id="JAOUSF010000001">
    <property type="protein sequence ID" value="MCU9612530.1"/>
    <property type="molecule type" value="Genomic_DNA"/>
</dbReference>
<dbReference type="RefSeq" id="WP_263071715.1">
    <property type="nucleotide sequence ID" value="NZ_JAOUSF010000001.1"/>
</dbReference>
<dbReference type="Gene3D" id="1.20.1500.10">
    <property type="entry name" value="YheA/YmcA-like"/>
    <property type="match status" value="1"/>
</dbReference>